<dbReference type="InterPro" id="IPR010980">
    <property type="entry name" value="Cyt_c/b562"/>
</dbReference>
<keyword evidence="8" id="KW-1185">Reference proteome</keyword>
<keyword evidence="6" id="KW-0732">Signal</keyword>
<comment type="caution">
    <text evidence="7">The sequence shown here is derived from an EMBL/GenBank/DDBJ whole genome shotgun (WGS) entry which is preliminary data.</text>
</comment>
<keyword evidence="1" id="KW-0813">Transport</keyword>
<keyword evidence="2" id="KW-0349">Heme</keyword>
<evidence type="ECO:0000256" key="1">
    <source>
        <dbReference type="ARBA" id="ARBA00022448"/>
    </source>
</evidence>
<evidence type="ECO:0000256" key="3">
    <source>
        <dbReference type="ARBA" id="ARBA00022723"/>
    </source>
</evidence>
<dbReference type="Pfam" id="PF01322">
    <property type="entry name" value="Cytochrom_C_2"/>
    <property type="match status" value="1"/>
</dbReference>
<dbReference type="Gene3D" id="1.20.120.10">
    <property type="entry name" value="Cytochrome c/b562"/>
    <property type="match status" value="1"/>
</dbReference>
<gene>
    <name evidence="7" type="ORF">H9C73_07525</name>
</gene>
<protein>
    <submittedName>
        <fullName evidence="7">Cytochrome c</fullName>
    </submittedName>
</protein>
<feature type="chain" id="PRO_5046543604" evidence="6">
    <location>
        <begin position="19"/>
        <end position="184"/>
    </location>
</feature>
<sequence>MGVAVALSLSFNSVVVMAHGNATGIVKERMELMKEMKDAMKSVADIFSGKSEYNANTIKDAAQTIERNAGSAMTELFPEGSIHGPSEARPEIWQEWERFEDLSDRLQRYSAALANAADNEAVSPGRSATGMMGTSSMMGNGGMGNMMGADGPSEEHLSQMPADRVFKMVTDTCSSCHTRYRVEE</sequence>
<proteinExistence type="predicted"/>
<evidence type="ECO:0000256" key="2">
    <source>
        <dbReference type="ARBA" id="ARBA00022617"/>
    </source>
</evidence>
<evidence type="ECO:0000313" key="7">
    <source>
        <dbReference type="EMBL" id="MBP0048583.1"/>
    </source>
</evidence>
<dbReference type="InterPro" id="IPR002321">
    <property type="entry name" value="Cyt_c_II"/>
</dbReference>
<dbReference type="SUPFAM" id="SSF47175">
    <property type="entry name" value="Cytochromes"/>
    <property type="match status" value="1"/>
</dbReference>
<keyword evidence="3" id="KW-0479">Metal-binding</keyword>
<evidence type="ECO:0000256" key="6">
    <source>
        <dbReference type="SAM" id="SignalP"/>
    </source>
</evidence>
<evidence type="ECO:0000313" key="8">
    <source>
        <dbReference type="Proteomes" id="UP000810171"/>
    </source>
</evidence>
<keyword evidence="4" id="KW-0249">Electron transport</keyword>
<evidence type="ECO:0000256" key="4">
    <source>
        <dbReference type="ARBA" id="ARBA00022982"/>
    </source>
</evidence>
<dbReference type="InterPro" id="IPR012127">
    <property type="entry name" value="Cyt_c_prime"/>
</dbReference>
<dbReference type="PROSITE" id="PS51009">
    <property type="entry name" value="CYTCII"/>
    <property type="match status" value="1"/>
</dbReference>
<dbReference type="PIRSF" id="PIRSF000027">
    <property type="entry name" value="Cytc_c_prime"/>
    <property type="match status" value="1"/>
</dbReference>
<dbReference type="EMBL" id="JACVEW010000009">
    <property type="protein sequence ID" value="MBP0048583.1"/>
    <property type="molecule type" value="Genomic_DNA"/>
</dbReference>
<name>A0ABS3ZBB7_9GAMM</name>
<evidence type="ECO:0000256" key="5">
    <source>
        <dbReference type="ARBA" id="ARBA00023004"/>
    </source>
</evidence>
<dbReference type="Proteomes" id="UP000810171">
    <property type="component" value="Unassembled WGS sequence"/>
</dbReference>
<reference evidence="7 8" key="1">
    <citation type="submission" date="2020-09" db="EMBL/GenBank/DDBJ databases">
        <authorList>
            <person name="Tanuku N.R.S."/>
        </authorList>
    </citation>
    <scope>NUCLEOTIDE SEQUENCE [LARGE SCALE GENOMIC DNA]</scope>
    <source>
        <strain evidence="7 8">AK62</strain>
    </source>
</reference>
<accession>A0ABS3ZBB7</accession>
<feature type="signal peptide" evidence="6">
    <location>
        <begin position="1"/>
        <end position="18"/>
    </location>
</feature>
<keyword evidence="5" id="KW-0408">Iron</keyword>
<organism evidence="7 8">
    <name type="scientific">Marinobacterium alkalitolerans</name>
    <dbReference type="NCBI Taxonomy" id="1542925"/>
    <lineage>
        <taxon>Bacteria</taxon>
        <taxon>Pseudomonadati</taxon>
        <taxon>Pseudomonadota</taxon>
        <taxon>Gammaproteobacteria</taxon>
        <taxon>Oceanospirillales</taxon>
        <taxon>Oceanospirillaceae</taxon>
        <taxon>Marinobacterium</taxon>
    </lineage>
</organism>